<dbReference type="PROSITE" id="PS51166">
    <property type="entry name" value="CBM20"/>
    <property type="match status" value="1"/>
</dbReference>
<name>A0A0G4NAF3_VERLO</name>
<reference evidence="15" key="1">
    <citation type="submission" date="2015-05" db="EMBL/GenBank/DDBJ databases">
        <authorList>
            <person name="Fogelqvist Johan"/>
        </authorList>
    </citation>
    <scope>NUCLEOTIDE SEQUENCE [LARGE SCALE GENOMIC DNA]</scope>
</reference>
<evidence type="ECO:0000313" key="15">
    <source>
        <dbReference type="Proteomes" id="UP000045706"/>
    </source>
</evidence>
<dbReference type="InterPro" id="IPR008291">
    <property type="entry name" value="Glucoamylase_SBD"/>
</dbReference>
<keyword evidence="5" id="KW-0325">Glycoprotein</keyword>
<dbReference type="InterPro" id="IPR013784">
    <property type="entry name" value="Carb-bd-like_fold"/>
</dbReference>
<dbReference type="InterPro" id="IPR008928">
    <property type="entry name" value="6-hairpin_glycosidase_sf"/>
</dbReference>
<feature type="chain" id="PRO_5002567771" description="Glucoamylase" evidence="12">
    <location>
        <begin position="20"/>
        <end position="661"/>
    </location>
</feature>
<dbReference type="PANTHER" id="PTHR31616">
    <property type="entry name" value="TREHALASE"/>
    <property type="match status" value="1"/>
</dbReference>
<evidence type="ECO:0000259" key="13">
    <source>
        <dbReference type="PROSITE" id="PS51166"/>
    </source>
</evidence>
<evidence type="ECO:0000313" key="14">
    <source>
        <dbReference type="EMBL" id="CRK43309.1"/>
    </source>
</evidence>
<dbReference type="FunFam" id="2.60.40.10:FF:000552">
    <property type="entry name" value="Related to glucoamylase"/>
    <property type="match status" value="1"/>
</dbReference>
<dbReference type="SMR" id="A0A0G4NAF3"/>
<dbReference type="InterPro" id="IPR046966">
    <property type="entry name" value="Glucoamylase_active_site"/>
</dbReference>
<dbReference type="Pfam" id="PF00686">
    <property type="entry name" value="CBM_20"/>
    <property type="match status" value="1"/>
</dbReference>
<dbReference type="Gene3D" id="1.50.10.10">
    <property type="match status" value="2"/>
</dbReference>
<dbReference type="PIRSF" id="PIRSF001031">
    <property type="entry name" value="Glu-a-glcsd_SBD"/>
    <property type="match status" value="1"/>
</dbReference>
<dbReference type="CDD" id="cd05811">
    <property type="entry name" value="CBM20_glucoamylase"/>
    <property type="match status" value="1"/>
</dbReference>
<evidence type="ECO:0000256" key="11">
    <source>
        <dbReference type="PIRSR" id="PIRSR001031-2"/>
    </source>
</evidence>
<dbReference type="GO" id="GO:0000272">
    <property type="term" value="P:polysaccharide catabolic process"/>
    <property type="evidence" value="ECO:0007669"/>
    <property type="project" value="UniProtKB-KW"/>
</dbReference>
<dbReference type="InterPro" id="IPR034836">
    <property type="entry name" value="CBM20_glucoamylase"/>
</dbReference>
<evidence type="ECO:0000256" key="6">
    <source>
        <dbReference type="ARBA" id="ARBA00023277"/>
    </source>
</evidence>
<dbReference type="InterPro" id="IPR011613">
    <property type="entry name" value="GH15-like"/>
</dbReference>
<dbReference type="AlphaFoldDB" id="A0A0G4NAF3"/>
<evidence type="ECO:0000256" key="9">
    <source>
        <dbReference type="PIRNR" id="PIRNR001031"/>
    </source>
</evidence>
<evidence type="ECO:0000256" key="5">
    <source>
        <dbReference type="ARBA" id="ARBA00023180"/>
    </source>
</evidence>
<dbReference type="GO" id="GO:2001070">
    <property type="term" value="F:starch binding"/>
    <property type="evidence" value="ECO:0007669"/>
    <property type="project" value="InterPro"/>
</dbReference>
<dbReference type="EC" id="3.2.1.3" evidence="9"/>
<feature type="domain" description="CBM20" evidence="13">
    <location>
        <begin position="553"/>
        <end position="661"/>
    </location>
</feature>
<dbReference type="Gene3D" id="2.60.40.10">
    <property type="entry name" value="Immunoglobulins"/>
    <property type="match status" value="1"/>
</dbReference>
<protein>
    <recommendedName>
        <fullName evidence="9">Glucoamylase</fullName>
        <ecNumber evidence="9">3.2.1.3</ecNumber>
    </recommendedName>
    <alternativeName>
        <fullName evidence="9">1,4-alpha-D-glucan glucohydrolase</fullName>
    </alternativeName>
    <alternativeName>
        <fullName evidence="9">Glucan 1,4-alpha-glucosidase</fullName>
    </alternativeName>
</protein>
<keyword evidence="3 12" id="KW-0732">Signal</keyword>
<evidence type="ECO:0000256" key="3">
    <source>
        <dbReference type="ARBA" id="ARBA00022729"/>
    </source>
</evidence>
<dbReference type="EMBL" id="CVQI01033185">
    <property type="protein sequence ID" value="CRK43309.1"/>
    <property type="molecule type" value="Genomic_DNA"/>
</dbReference>
<dbReference type="InterPro" id="IPR000165">
    <property type="entry name" value="Glucoamylase"/>
</dbReference>
<dbReference type="PANTHER" id="PTHR31616:SF12">
    <property type="entry name" value="GLUCOAMYLASE"/>
    <property type="match status" value="1"/>
</dbReference>
<feature type="active site" description="Proton acceptor" evidence="10">
    <location>
        <position position="204"/>
    </location>
</feature>
<accession>A0A0G4NAF3</accession>
<evidence type="ECO:0000256" key="1">
    <source>
        <dbReference type="ARBA" id="ARBA00001863"/>
    </source>
</evidence>
<dbReference type="SUPFAM" id="SSF49452">
    <property type="entry name" value="Starch-binding domain-like"/>
    <property type="match status" value="1"/>
</dbReference>
<dbReference type="PRINTS" id="PR00736">
    <property type="entry name" value="GLHYDRLASE15"/>
</dbReference>
<comment type="similarity">
    <text evidence="2 9">Belongs to the glycosyl hydrolase 15 family.</text>
</comment>
<evidence type="ECO:0000256" key="7">
    <source>
        <dbReference type="ARBA" id="ARBA00023295"/>
    </source>
</evidence>
<keyword evidence="7 9" id="KW-0326">Glycosidase</keyword>
<feature type="active site" description="Proton donor" evidence="10">
    <location>
        <position position="207"/>
    </location>
</feature>
<dbReference type="Proteomes" id="UP000045706">
    <property type="component" value="Unassembled WGS sequence"/>
</dbReference>
<dbReference type="InterPro" id="IPR013783">
    <property type="entry name" value="Ig-like_fold"/>
</dbReference>
<proteinExistence type="inferred from homology"/>
<keyword evidence="4 9" id="KW-0378">Hydrolase</keyword>
<evidence type="ECO:0000256" key="8">
    <source>
        <dbReference type="ARBA" id="ARBA00023326"/>
    </source>
</evidence>
<organism evidence="14 15">
    <name type="scientific">Verticillium longisporum</name>
    <name type="common">Verticillium dahliae var. longisporum</name>
    <dbReference type="NCBI Taxonomy" id="100787"/>
    <lineage>
        <taxon>Eukaryota</taxon>
        <taxon>Fungi</taxon>
        <taxon>Dikarya</taxon>
        <taxon>Ascomycota</taxon>
        <taxon>Pezizomycotina</taxon>
        <taxon>Sordariomycetes</taxon>
        <taxon>Hypocreomycetidae</taxon>
        <taxon>Glomerellales</taxon>
        <taxon>Plectosphaerellaceae</taxon>
        <taxon>Verticillium</taxon>
    </lineage>
</organism>
<comment type="catalytic activity">
    <reaction evidence="1 9">
        <text>Hydrolysis of terminal (1-&gt;4)-linked alpha-D-glucose residues successively from non-reducing ends of the chains with release of beta-D-glucose.</text>
        <dbReference type="EC" id="3.2.1.3"/>
    </reaction>
</comment>
<dbReference type="InterPro" id="IPR002044">
    <property type="entry name" value="CBM20"/>
</dbReference>
<evidence type="ECO:0000256" key="10">
    <source>
        <dbReference type="PIRSR" id="PIRSR001031-1"/>
    </source>
</evidence>
<sequence length="661" mass="70745">MRFSFILSFGGLAIQSVSGLPGTLEKRVNVDQWIQQELPIARAQLLCNIGPNGCNSAGVASGLVIASPSKSDPDYFFHWTRDAGLVFKAIIDLFVENYDAGLQQNIQNFIVGQAKLQTVNNPSGSFSSGAGLGEAKYLANGAQFTGDWGRPQRDGPALRAIALIKYSKWLIANGYTSTANTVVWPIIRNDLAYVTQYWNQTGFDLWEEVQGSSFFTIASQHRSLVEGAALAQQLGQTCNGCAGIAPQILCFQQRFWNPSQGYVISNINGGSYRNGKDANSILTSIHNFDPVLGCDASTFQPCSDRALSNHKVVTDSFRSIYGINNGKGQGQTVAVGRYPEDSYYGGQPWYLNTFAAAEQLYDAIYVWKRSSSISVTSVSLPFFEALIPGISTGTYASTSSTYTSILSAVKAYADGYVDVAATYIPGGGNIAEQYNRNTGQPLSARDLTWSYASGNIAEQYNRNTGQPLSARDLTWSYASFLTVAQRRREVVGLGWANTAASVVPNTCFATSVQGSYTSATATSFPANQTPATGAPTGTATTATAPAATTTAACVPPVNVDITFNARVVTQFGQTVKIVGNIPQLGNWNTANAISLSASQYTSSNPVWSGTLSLPAGQAIQYKYINVASNGAVTWEKDPNRSYSIPSACGTTSATRTDSWQA</sequence>
<dbReference type="PROSITE" id="PS00820">
    <property type="entry name" value="GLUCOAMYLASE"/>
    <property type="match status" value="1"/>
</dbReference>
<dbReference type="GO" id="GO:0004339">
    <property type="term" value="F:glucan 1,4-alpha-glucosidase activity"/>
    <property type="evidence" value="ECO:0007669"/>
    <property type="project" value="UniProtKB-EC"/>
</dbReference>
<dbReference type="InterPro" id="IPR012341">
    <property type="entry name" value="6hp_glycosidase-like_sf"/>
</dbReference>
<dbReference type="FunFam" id="1.50.10.10:FF:000018">
    <property type="entry name" value="Glucoamylase"/>
    <property type="match status" value="1"/>
</dbReference>
<evidence type="ECO:0000256" key="4">
    <source>
        <dbReference type="ARBA" id="ARBA00022801"/>
    </source>
</evidence>
<dbReference type="Pfam" id="PF00723">
    <property type="entry name" value="Glyco_hydro_15"/>
    <property type="match status" value="2"/>
</dbReference>
<dbReference type="GO" id="GO:0000324">
    <property type="term" value="C:fungal-type vacuole"/>
    <property type="evidence" value="ECO:0007669"/>
    <property type="project" value="TreeGrafter"/>
</dbReference>
<gene>
    <name evidence="14" type="ORF">BN1723_016149</name>
</gene>
<evidence type="ECO:0000256" key="12">
    <source>
        <dbReference type="SAM" id="SignalP"/>
    </source>
</evidence>
<keyword evidence="8 9" id="KW-0624">Polysaccharide degradation</keyword>
<dbReference type="SMART" id="SM01065">
    <property type="entry name" value="CBM_2"/>
    <property type="match status" value="1"/>
</dbReference>
<evidence type="ECO:0000256" key="2">
    <source>
        <dbReference type="ARBA" id="ARBA00006188"/>
    </source>
</evidence>
<feature type="binding site" evidence="11">
    <location>
        <position position="148"/>
    </location>
    <ligand>
        <name>substrate</name>
    </ligand>
</feature>
<feature type="signal peptide" evidence="12">
    <location>
        <begin position="1"/>
        <end position="19"/>
    </location>
</feature>
<dbReference type="SUPFAM" id="SSF48208">
    <property type="entry name" value="Six-hairpin glycosidases"/>
    <property type="match status" value="2"/>
</dbReference>
<keyword evidence="6 9" id="KW-0119">Carbohydrate metabolism</keyword>